<evidence type="ECO:0000313" key="4">
    <source>
        <dbReference type="Proteomes" id="UP000694620"/>
    </source>
</evidence>
<dbReference type="Pfam" id="PF16028">
    <property type="entry name" value="SLC3A2_N"/>
    <property type="match status" value="1"/>
</dbReference>
<dbReference type="GO" id="GO:1904273">
    <property type="term" value="P:L-alanine import across plasma membrane"/>
    <property type="evidence" value="ECO:0007669"/>
    <property type="project" value="TreeGrafter"/>
</dbReference>
<reference evidence="3" key="3">
    <citation type="submission" date="2025-09" db="UniProtKB">
        <authorList>
            <consortium name="Ensembl"/>
        </authorList>
    </citation>
    <scope>IDENTIFICATION</scope>
</reference>
<dbReference type="InterPro" id="IPR031984">
    <property type="entry name" value="SLC3A2_N"/>
</dbReference>
<dbReference type="GO" id="GO:0015180">
    <property type="term" value="F:L-alanine transmembrane transporter activity"/>
    <property type="evidence" value="ECO:0007669"/>
    <property type="project" value="TreeGrafter"/>
</dbReference>
<accession>A0A8C4S100</accession>
<proteinExistence type="predicted"/>
<sequence>MSSGAEVDMKDVELNELEQDKQLMPSPGEEPSVEKNGCVAVKLPEEVEAKFTGLSKEALMKVAGTPGWVRIRWALLILFWLAWIGMLVGAIVIVVQAPRCKSLPSRQWWQKGAIYQISNEFLDSKEVIESIDYLSELKVKSLIVGPVPQVYSSGSTIGSKENLTNFQKVAQMKGLKVVLDITPNNDDDDPWINISSIAEQNNFKNTFENWLKNGIDGIMVSEVETIKNNASLLWEELKNLTSKYSTEAKPRILIGVTSSKDLEEIVKAGNQSGVDLLLSGVLHILGKAPTGSEVALNVERYITGLGTAWPLWSVGSRTVGHLASLVEERLVKIYQMMLFTLPGTPFTNYGDEIGLQDLEEKDQNSKLPMMLWDNSNFSVMAQTQDTNSVLNLYKQLSDLKLKDRSLQYGDFYSIVHNASIYAYLREWDQSERFLTVLNFEGLKTKVSLIHNKLPAEASVAISTYSQRNESSVNLADFTLEPNEGLLLRFPYVY</sequence>
<dbReference type="InterPro" id="IPR042280">
    <property type="entry name" value="SLC3A2"/>
</dbReference>
<dbReference type="GO" id="GO:0015173">
    <property type="term" value="F:aromatic amino acid transmembrane transporter activity"/>
    <property type="evidence" value="ECO:0007669"/>
    <property type="project" value="TreeGrafter"/>
</dbReference>
<feature type="transmembrane region" description="Helical" evidence="1">
    <location>
        <begin position="73"/>
        <end position="95"/>
    </location>
</feature>
<dbReference type="Ensembl" id="ENSECRT00000009969.1">
    <property type="protein sequence ID" value="ENSECRP00000009804.1"/>
    <property type="gene ID" value="ENSECRG00000006572.1"/>
</dbReference>
<dbReference type="Gene3D" id="2.60.40.1180">
    <property type="entry name" value="Golgi alpha-mannosidase II"/>
    <property type="match status" value="1"/>
</dbReference>
<dbReference type="AlphaFoldDB" id="A0A8C4S100"/>
<dbReference type="Proteomes" id="UP000694620">
    <property type="component" value="Chromosome 1"/>
</dbReference>
<dbReference type="PANTHER" id="PTHR46673:SF1">
    <property type="entry name" value="4F2 CELL-SURFACE ANTIGEN HEAVY CHAIN"/>
    <property type="match status" value="1"/>
</dbReference>
<dbReference type="GO" id="GO:0016323">
    <property type="term" value="C:basolateral plasma membrane"/>
    <property type="evidence" value="ECO:0007669"/>
    <property type="project" value="TreeGrafter"/>
</dbReference>
<dbReference type="GO" id="GO:1903801">
    <property type="term" value="P:L-leucine import across plasma membrane"/>
    <property type="evidence" value="ECO:0007669"/>
    <property type="project" value="TreeGrafter"/>
</dbReference>
<keyword evidence="1" id="KW-0472">Membrane</keyword>
<dbReference type="InterPro" id="IPR017853">
    <property type="entry name" value="GH"/>
</dbReference>
<reference evidence="3" key="2">
    <citation type="submission" date="2025-08" db="UniProtKB">
        <authorList>
            <consortium name="Ensembl"/>
        </authorList>
    </citation>
    <scope>IDENTIFICATION</scope>
</reference>
<dbReference type="OrthoDB" id="1740265at2759"/>
<dbReference type="GO" id="GO:0016324">
    <property type="term" value="C:apical plasma membrane"/>
    <property type="evidence" value="ECO:0007669"/>
    <property type="project" value="TreeGrafter"/>
</dbReference>
<protein>
    <submittedName>
        <fullName evidence="3">4F2 cell-surface antigen heavy chain-like</fullName>
    </submittedName>
</protein>
<feature type="domain" description="Solute carrier family 3 member 2 N-terminal" evidence="2">
    <location>
        <begin position="45"/>
        <end position="115"/>
    </location>
</feature>
<dbReference type="RefSeq" id="XP_028660336.1">
    <property type="nucleotide sequence ID" value="XM_028804503.2"/>
</dbReference>
<evidence type="ECO:0000313" key="3">
    <source>
        <dbReference type="Ensembl" id="ENSECRP00000009804.1"/>
    </source>
</evidence>
<evidence type="ECO:0000256" key="1">
    <source>
        <dbReference type="SAM" id="Phobius"/>
    </source>
</evidence>
<gene>
    <name evidence="3" type="primary">LOC114654044</name>
</gene>
<dbReference type="GO" id="GO:0015823">
    <property type="term" value="P:phenylalanine transport"/>
    <property type="evidence" value="ECO:0007669"/>
    <property type="project" value="TreeGrafter"/>
</dbReference>
<dbReference type="GeneID" id="114654044"/>
<dbReference type="PANTHER" id="PTHR46673">
    <property type="entry name" value="4F2 CELL-SURFACE ANTIGEN HEAVY CHAIN"/>
    <property type="match status" value="1"/>
</dbReference>
<dbReference type="GeneTree" id="ENSGT00940000156646"/>
<organism evidence="3 4">
    <name type="scientific">Erpetoichthys calabaricus</name>
    <name type="common">Rope fish</name>
    <name type="synonym">Calamoichthys calabaricus</name>
    <dbReference type="NCBI Taxonomy" id="27687"/>
    <lineage>
        <taxon>Eukaryota</taxon>
        <taxon>Metazoa</taxon>
        <taxon>Chordata</taxon>
        <taxon>Craniata</taxon>
        <taxon>Vertebrata</taxon>
        <taxon>Euteleostomi</taxon>
        <taxon>Actinopterygii</taxon>
        <taxon>Polypteriformes</taxon>
        <taxon>Polypteridae</taxon>
        <taxon>Erpetoichthys</taxon>
    </lineage>
</organism>
<dbReference type="Gene3D" id="3.20.20.80">
    <property type="entry name" value="Glycosidases"/>
    <property type="match status" value="1"/>
</dbReference>
<evidence type="ECO:0000259" key="2">
    <source>
        <dbReference type="Pfam" id="PF16028"/>
    </source>
</evidence>
<keyword evidence="1" id="KW-0812">Transmembrane</keyword>
<name>A0A8C4S100_ERPCA</name>
<keyword evidence="4" id="KW-1185">Reference proteome</keyword>
<reference evidence="3" key="1">
    <citation type="submission" date="2021-06" db="EMBL/GenBank/DDBJ databases">
        <authorList>
            <consortium name="Wellcome Sanger Institute Data Sharing"/>
        </authorList>
    </citation>
    <scope>NUCLEOTIDE SEQUENCE [LARGE SCALE GENOMIC DNA]</scope>
</reference>
<dbReference type="InterPro" id="IPR013780">
    <property type="entry name" value="Glyco_hydro_b"/>
</dbReference>
<keyword evidence="1" id="KW-1133">Transmembrane helix</keyword>
<dbReference type="GO" id="GO:0015190">
    <property type="term" value="F:L-leucine transmembrane transporter activity"/>
    <property type="evidence" value="ECO:0007669"/>
    <property type="project" value="TreeGrafter"/>
</dbReference>
<dbReference type="SUPFAM" id="SSF51011">
    <property type="entry name" value="Glycosyl hydrolase domain"/>
    <property type="match status" value="1"/>
</dbReference>
<dbReference type="SUPFAM" id="SSF51445">
    <property type="entry name" value="(Trans)glycosidases"/>
    <property type="match status" value="1"/>
</dbReference>